<dbReference type="RefSeq" id="WP_190129529.1">
    <property type="nucleotide sequence ID" value="NZ_BNBD01000004.1"/>
</dbReference>
<evidence type="ECO:0000313" key="3">
    <source>
        <dbReference type="Proteomes" id="UP000638313"/>
    </source>
</evidence>
<keyword evidence="3" id="KW-1185">Reference proteome</keyword>
<reference evidence="2" key="1">
    <citation type="journal article" date="2014" name="Int. J. Syst. Evol. Microbiol.">
        <title>Complete genome sequence of Corynebacterium casei LMG S-19264T (=DSM 44701T), isolated from a smear-ripened cheese.</title>
        <authorList>
            <consortium name="US DOE Joint Genome Institute (JGI-PGF)"/>
            <person name="Walter F."/>
            <person name="Albersmeier A."/>
            <person name="Kalinowski J."/>
            <person name="Ruckert C."/>
        </authorList>
    </citation>
    <scope>NUCLEOTIDE SEQUENCE</scope>
    <source>
        <strain evidence="2">JCM 4059</strain>
    </source>
</reference>
<evidence type="ECO:0008006" key="4">
    <source>
        <dbReference type="Google" id="ProtNLM"/>
    </source>
</evidence>
<sequence>MTQAMGAPLTSSFVPARVSARALLAAGAAAGPLFLGVGVAGGLTRDGFDFTRNALSQLSLGSPGWIQVANFLLTGVLITAGAVGVRRAIGRGPGGTWAPRLIGAFGASFLVAGVFTADPGAGFPAGTPDGPGAMSAHGAVHMLAGTAGYLALCAAFLVLARHFAAHGRRGWAMTCRVVPVGVLAGFAASATTVAAFTAGAGLGLLALTAVTTRLAAPARPTIHIHPYRGQEPAA</sequence>
<name>A0A919B3E0_9ACTN</name>
<feature type="transmembrane region" description="Helical" evidence="1">
    <location>
        <begin position="64"/>
        <end position="85"/>
    </location>
</feature>
<protein>
    <recommendedName>
        <fullName evidence="4">DUF998 domain-containing protein</fullName>
    </recommendedName>
</protein>
<gene>
    <name evidence="2" type="ORF">GCM10010218_24130</name>
</gene>
<dbReference type="AlphaFoldDB" id="A0A919B3E0"/>
<keyword evidence="1" id="KW-1133">Transmembrane helix</keyword>
<feature type="transmembrane region" description="Helical" evidence="1">
    <location>
        <begin position="97"/>
        <end position="117"/>
    </location>
</feature>
<keyword evidence="1" id="KW-0472">Membrane</keyword>
<evidence type="ECO:0000313" key="2">
    <source>
        <dbReference type="EMBL" id="GHF42174.1"/>
    </source>
</evidence>
<comment type="caution">
    <text evidence="2">The sequence shown here is derived from an EMBL/GenBank/DDBJ whole genome shotgun (WGS) entry which is preliminary data.</text>
</comment>
<dbReference type="EMBL" id="BNBD01000004">
    <property type="protein sequence ID" value="GHF42174.1"/>
    <property type="molecule type" value="Genomic_DNA"/>
</dbReference>
<dbReference type="InterPro" id="IPR009339">
    <property type="entry name" value="DUF998"/>
</dbReference>
<organism evidence="2 3">
    <name type="scientific">Streptomyces mashuensis</name>
    <dbReference type="NCBI Taxonomy" id="33904"/>
    <lineage>
        <taxon>Bacteria</taxon>
        <taxon>Bacillati</taxon>
        <taxon>Actinomycetota</taxon>
        <taxon>Actinomycetes</taxon>
        <taxon>Kitasatosporales</taxon>
        <taxon>Streptomycetaceae</taxon>
        <taxon>Streptomyces</taxon>
    </lineage>
</organism>
<dbReference type="Pfam" id="PF06197">
    <property type="entry name" value="DUF998"/>
    <property type="match status" value="1"/>
</dbReference>
<proteinExistence type="predicted"/>
<keyword evidence="1" id="KW-0812">Transmembrane</keyword>
<feature type="transmembrane region" description="Helical" evidence="1">
    <location>
        <begin position="137"/>
        <end position="159"/>
    </location>
</feature>
<dbReference type="Proteomes" id="UP000638313">
    <property type="component" value="Unassembled WGS sequence"/>
</dbReference>
<evidence type="ECO:0000256" key="1">
    <source>
        <dbReference type="SAM" id="Phobius"/>
    </source>
</evidence>
<reference evidence="2" key="2">
    <citation type="submission" date="2020-09" db="EMBL/GenBank/DDBJ databases">
        <authorList>
            <person name="Sun Q."/>
            <person name="Ohkuma M."/>
        </authorList>
    </citation>
    <scope>NUCLEOTIDE SEQUENCE</scope>
    <source>
        <strain evidence="2">JCM 4059</strain>
    </source>
</reference>
<accession>A0A919B3E0</accession>